<dbReference type="Gene3D" id="3.30.2350.10">
    <property type="entry name" value="Pseudouridine synthase"/>
    <property type="match status" value="1"/>
</dbReference>
<dbReference type="EMBL" id="JALJRB010000007">
    <property type="protein sequence ID" value="MCJ8500634.1"/>
    <property type="molecule type" value="Genomic_DNA"/>
</dbReference>
<comment type="caution">
    <text evidence="11">The sequence shown here is derived from an EMBL/GenBank/DDBJ whole genome shotgun (WGS) entry which is preliminary data.</text>
</comment>
<dbReference type="RefSeq" id="WP_246905586.1">
    <property type="nucleotide sequence ID" value="NZ_JALJRB010000007.1"/>
</dbReference>
<dbReference type="PANTHER" id="PTHR21600">
    <property type="entry name" value="MITOCHONDRIAL RNA PSEUDOURIDINE SYNTHASE"/>
    <property type="match status" value="1"/>
</dbReference>
<dbReference type="SUPFAM" id="SSF55120">
    <property type="entry name" value="Pseudouridine synthase"/>
    <property type="match status" value="1"/>
</dbReference>
<evidence type="ECO:0000256" key="5">
    <source>
        <dbReference type="ARBA" id="ARBA00038943"/>
    </source>
</evidence>
<evidence type="ECO:0000256" key="3">
    <source>
        <dbReference type="ARBA" id="ARBA00036607"/>
    </source>
</evidence>
<keyword evidence="2" id="KW-0413">Isomerase</keyword>
<evidence type="ECO:0000313" key="12">
    <source>
        <dbReference type="Proteomes" id="UP001165427"/>
    </source>
</evidence>
<name>A0AA41R250_9BACT</name>
<gene>
    <name evidence="11" type="ORF">MRX98_08630</name>
</gene>
<evidence type="ECO:0000256" key="2">
    <source>
        <dbReference type="ARBA" id="ARBA00023235"/>
    </source>
</evidence>
<dbReference type="InterPro" id="IPR050188">
    <property type="entry name" value="RluA_PseudoU_synthase"/>
</dbReference>
<comment type="catalytic activity">
    <reaction evidence="3">
        <text>uridine(65) in tRNA = pseudouridine(65) in tRNA</text>
        <dbReference type="Rhea" id="RHEA:42536"/>
        <dbReference type="Rhea" id="RHEA-COMP:10103"/>
        <dbReference type="Rhea" id="RHEA-COMP:10104"/>
        <dbReference type="ChEBI" id="CHEBI:65314"/>
        <dbReference type="ChEBI" id="CHEBI:65315"/>
        <dbReference type="EC" id="5.4.99.26"/>
    </reaction>
</comment>
<evidence type="ECO:0000259" key="10">
    <source>
        <dbReference type="Pfam" id="PF00849"/>
    </source>
</evidence>
<dbReference type="GO" id="GO:0000455">
    <property type="term" value="P:enzyme-directed rRNA pseudouridine synthesis"/>
    <property type="evidence" value="ECO:0007669"/>
    <property type="project" value="TreeGrafter"/>
</dbReference>
<dbReference type="AlphaFoldDB" id="A0AA41R250"/>
<proteinExistence type="predicted"/>
<evidence type="ECO:0000256" key="4">
    <source>
        <dbReference type="ARBA" id="ARBA00037670"/>
    </source>
</evidence>
<evidence type="ECO:0000256" key="6">
    <source>
        <dbReference type="ARBA" id="ARBA00040675"/>
    </source>
</evidence>
<dbReference type="GO" id="GO:0160149">
    <property type="term" value="F:tRNA pseudouridine(65) synthase activity"/>
    <property type="evidence" value="ECO:0007669"/>
    <property type="project" value="UniProtKB-EC"/>
</dbReference>
<reference evidence="11" key="1">
    <citation type="submission" date="2022-04" db="EMBL/GenBank/DDBJ databases">
        <title>Desulfatitalea alkaliphila sp. nov., a novel anaerobic sulfate-reducing bacterium isolated from terrestrial mud volcano, Taman Peninsula, Russia.</title>
        <authorList>
            <person name="Khomyakova M.A."/>
            <person name="Merkel A.Y."/>
            <person name="Slobodkin A.I."/>
        </authorList>
    </citation>
    <scope>NUCLEOTIDE SEQUENCE</scope>
    <source>
        <strain evidence="11">M08but</strain>
    </source>
</reference>
<dbReference type="Pfam" id="PF00849">
    <property type="entry name" value="PseudoU_synth_2"/>
    <property type="match status" value="1"/>
</dbReference>
<protein>
    <recommendedName>
        <fullName evidence="6">tRNA pseudouridine synthase C</fullName>
        <ecNumber evidence="5">5.4.99.26</ecNumber>
    </recommendedName>
    <alternativeName>
        <fullName evidence="8">tRNA pseudouridine(65) synthase</fullName>
    </alternativeName>
    <alternativeName>
        <fullName evidence="9">tRNA pseudouridylate synthase C</fullName>
    </alternativeName>
    <alternativeName>
        <fullName evidence="7">tRNA-uridine isomerase C</fullName>
    </alternativeName>
</protein>
<evidence type="ECO:0000256" key="8">
    <source>
        <dbReference type="ARBA" id="ARBA00041975"/>
    </source>
</evidence>
<dbReference type="GO" id="GO:0003723">
    <property type="term" value="F:RNA binding"/>
    <property type="evidence" value="ECO:0007669"/>
    <property type="project" value="InterPro"/>
</dbReference>
<dbReference type="InterPro" id="IPR006145">
    <property type="entry name" value="PsdUridine_synth_RsuA/RluA"/>
</dbReference>
<dbReference type="GO" id="GO:0008033">
    <property type="term" value="P:tRNA processing"/>
    <property type="evidence" value="ECO:0007669"/>
    <property type="project" value="UniProtKB-KW"/>
</dbReference>
<accession>A0AA41R250</accession>
<dbReference type="InterPro" id="IPR006224">
    <property type="entry name" value="PsdUridine_synth_RluA-like_CS"/>
</dbReference>
<dbReference type="EC" id="5.4.99.26" evidence="5"/>
<dbReference type="PANTHER" id="PTHR21600:SF56">
    <property type="entry name" value="TRNA PSEUDOURIDINE SYNTHASE C"/>
    <property type="match status" value="1"/>
</dbReference>
<evidence type="ECO:0000256" key="7">
    <source>
        <dbReference type="ARBA" id="ARBA00041803"/>
    </source>
</evidence>
<dbReference type="InterPro" id="IPR020103">
    <property type="entry name" value="PsdUridine_synth_cat_dom_sf"/>
</dbReference>
<dbReference type="PROSITE" id="PS01129">
    <property type="entry name" value="PSI_RLU"/>
    <property type="match status" value="1"/>
</dbReference>
<sequence length="249" mass="27671">MQSAPRILYSDDEIVAVHKPAGLKVHRSGRQGANTPTTLAWVRNHLGQWVYPVHRLDQPTSGVLLFARSPEVASVLAAAFAGQQVHKTYWAVVRGHTPPGGLIDHPLVGNIHRPKAGQVPKPARTAFERLAAVELNHPVGQYPTSRYCLLRVHPLTGRMHQIRRHLHHISHPVIGDTTYGDGRHNRFFRSHFDCRRLLLAAVQIALRHPRTGLDLTITAPPESSFAAVLRKMGMVFDGHIPPDGYKPVV</sequence>
<evidence type="ECO:0000256" key="1">
    <source>
        <dbReference type="ARBA" id="ARBA00022694"/>
    </source>
</evidence>
<dbReference type="Proteomes" id="UP001165427">
    <property type="component" value="Unassembled WGS sequence"/>
</dbReference>
<evidence type="ECO:0000313" key="11">
    <source>
        <dbReference type="EMBL" id="MCJ8500634.1"/>
    </source>
</evidence>
<keyword evidence="1" id="KW-0819">tRNA processing</keyword>
<feature type="domain" description="Pseudouridine synthase RsuA/RluA-like" evidence="10">
    <location>
        <begin position="14"/>
        <end position="168"/>
    </location>
</feature>
<organism evidence="11 12">
    <name type="scientific">Desulfatitalea alkaliphila</name>
    <dbReference type="NCBI Taxonomy" id="2929485"/>
    <lineage>
        <taxon>Bacteria</taxon>
        <taxon>Pseudomonadati</taxon>
        <taxon>Thermodesulfobacteriota</taxon>
        <taxon>Desulfobacteria</taxon>
        <taxon>Desulfobacterales</taxon>
        <taxon>Desulfosarcinaceae</taxon>
        <taxon>Desulfatitalea</taxon>
    </lineage>
</organism>
<keyword evidence="12" id="KW-1185">Reference proteome</keyword>
<comment type="function">
    <text evidence="4">Responsible for synthesis of pseudouridine from uracil-65 in transfer RNAs.</text>
</comment>
<evidence type="ECO:0000256" key="9">
    <source>
        <dbReference type="ARBA" id="ARBA00043049"/>
    </source>
</evidence>